<reference evidence="1 2" key="1">
    <citation type="submission" date="2019-03" db="EMBL/GenBank/DDBJ databases">
        <title>Genomic Encyclopedia of Type Strains, Phase IV (KMG-IV): sequencing the most valuable type-strain genomes for metagenomic binning, comparative biology and taxonomic classification.</title>
        <authorList>
            <person name="Goeker M."/>
        </authorList>
    </citation>
    <scope>NUCLEOTIDE SEQUENCE [LARGE SCALE GENOMIC DNA]</scope>
    <source>
        <strain evidence="1 2">DSM 100013</strain>
    </source>
</reference>
<dbReference type="SUPFAM" id="SSF110997">
    <property type="entry name" value="Sporulation related repeat"/>
    <property type="match status" value="1"/>
</dbReference>
<comment type="caution">
    <text evidence="1">The sequence shown here is derived from an EMBL/GenBank/DDBJ whole genome shotgun (WGS) entry which is preliminary data.</text>
</comment>
<keyword evidence="2" id="KW-1185">Reference proteome</keyword>
<evidence type="ECO:0000313" key="1">
    <source>
        <dbReference type="EMBL" id="TCP99735.1"/>
    </source>
</evidence>
<name>A0A4R2TBH2_9FIRM</name>
<dbReference type="Proteomes" id="UP000295504">
    <property type="component" value="Unassembled WGS sequence"/>
</dbReference>
<proteinExistence type="predicted"/>
<organism evidence="1 2">
    <name type="scientific">Serpentinicella alkaliphila</name>
    <dbReference type="NCBI Taxonomy" id="1734049"/>
    <lineage>
        <taxon>Bacteria</taxon>
        <taxon>Bacillati</taxon>
        <taxon>Bacillota</taxon>
        <taxon>Clostridia</taxon>
        <taxon>Peptostreptococcales</taxon>
        <taxon>Natronincolaceae</taxon>
        <taxon>Serpentinicella</taxon>
    </lineage>
</organism>
<accession>A0A4R2TBH2</accession>
<sequence length="293" mass="33686">MINNSIKWGVKMRRRKFRQRTQHSGLRKGIIFGIIFCILLPVGAIYIGLKITENWIVPVFDSSELLGDNTQEILLPGQEEKQEEKEVESNLTEVGEIKPLAVYAIQIASIADRSNIDKLIGELNNKGLPHLIYSVDNKFKIFTHGSTKRADVEGKIDEVKGHYPDAFISEMFLPKKVVKYDEKDSIVAEIIGDINNIIELIDKQSEEWYNYGGSSTYVELLNKHEELLDNLNIKITDDKFSGRYFNKSAFEKAVIYQKNNINSSKELLESKENNHRIHSLYLDSLFRVVEFTK</sequence>
<dbReference type="InterPro" id="IPR036680">
    <property type="entry name" value="SPOR-like_sf"/>
</dbReference>
<evidence type="ECO:0000313" key="2">
    <source>
        <dbReference type="Proteomes" id="UP000295504"/>
    </source>
</evidence>
<dbReference type="GO" id="GO:0042834">
    <property type="term" value="F:peptidoglycan binding"/>
    <property type="evidence" value="ECO:0007669"/>
    <property type="project" value="InterPro"/>
</dbReference>
<protein>
    <recommendedName>
        <fullName evidence="3">Sporulation related protein</fullName>
    </recommendedName>
</protein>
<gene>
    <name evidence="1" type="ORF">EDD79_103423</name>
</gene>
<evidence type="ECO:0008006" key="3">
    <source>
        <dbReference type="Google" id="ProtNLM"/>
    </source>
</evidence>
<dbReference type="AlphaFoldDB" id="A0A4R2TBH2"/>
<dbReference type="EMBL" id="SLYC01000034">
    <property type="protein sequence ID" value="TCP99735.1"/>
    <property type="molecule type" value="Genomic_DNA"/>
</dbReference>